<keyword evidence="3 6" id="KW-0812">Transmembrane</keyword>
<feature type="transmembrane region" description="Helical" evidence="6">
    <location>
        <begin position="78"/>
        <end position="97"/>
    </location>
</feature>
<dbReference type="GO" id="GO:0005886">
    <property type="term" value="C:plasma membrane"/>
    <property type="evidence" value="ECO:0007669"/>
    <property type="project" value="UniProtKB-SubCell"/>
</dbReference>
<dbReference type="InterPro" id="IPR015867">
    <property type="entry name" value="N-reg_PII/ATP_PRibTrfase_C"/>
</dbReference>
<evidence type="ECO:0000313" key="8">
    <source>
        <dbReference type="EMBL" id="BDD07895.1"/>
    </source>
</evidence>
<accession>A0AAU9CF25</accession>
<evidence type="ECO:0000256" key="2">
    <source>
        <dbReference type="ARBA" id="ARBA00022475"/>
    </source>
</evidence>
<dbReference type="EMBL" id="AP025314">
    <property type="protein sequence ID" value="BDD07895.1"/>
    <property type="molecule type" value="Genomic_DNA"/>
</dbReference>
<keyword evidence="2" id="KW-1003">Cell membrane</keyword>
<evidence type="ECO:0000256" key="4">
    <source>
        <dbReference type="ARBA" id="ARBA00022989"/>
    </source>
</evidence>
<dbReference type="Proteomes" id="UP001348817">
    <property type="component" value="Chromosome"/>
</dbReference>
<evidence type="ECO:0000256" key="1">
    <source>
        <dbReference type="ARBA" id="ARBA00004651"/>
    </source>
</evidence>
<evidence type="ECO:0000259" key="7">
    <source>
        <dbReference type="Pfam" id="PF10035"/>
    </source>
</evidence>
<feature type="transmembrane region" description="Helical" evidence="6">
    <location>
        <begin position="176"/>
        <end position="194"/>
    </location>
</feature>
<sequence length="285" mass="30926">MNKETLRIVREYSIITVGIMLFVLGWGAFVIPSNISGGGVSGISILVYQVTGIPVSYTYLLANVALLAVGIRHVGKAYGLKIVYGVLLGSIMFWLVQQFITEPVVDERFMAAIIGGVISGIGAAMVLAQGGSLGGTDILATIIMKYRNASPGKLLLYMDMVIIGASFFVFRSPTAIVYASVVMVSMTYVVDSVLTGRNASVQLFIFSNNFEPIAKRIEKEVDRGLTILDGTGWYSQEKKKIIMVIVRKSEYSRVLSIAKHEDPDAFVSVANVVGVYGQGFDQIKN</sequence>
<dbReference type="PANTHER" id="PTHR33545">
    <property type="entry name" value="UPF0750 MEMBRANE PROTEIN YITT-RELATED"/>
    <property type="match status" value="1"/>
</dbReference>
<dbReference type="PANTHER" id="PTHR33545:SF5">
    <property type="entry name" value="UPF0750 MEMBRANE PROTEIN YITT"/>
    <property type="match status" value="1"/>
</dbReference>
<reference evidence="8 9" key="1">
    <citation type="submission" date="2021-12" db="EMBL/GenBank/DDBJ databases">
        <title>Genome sequencing of bacteria with rrn-lacking chromosome and rrn-plasmid.</title>
        <authorList>
            <person name="Anda M."/>
            <person name="Iwasaki W."/>
        </authorList>
    </citation>
    <scope>NUCLEOTIDE SEQUENCE [LARGE SCALE GENOMIC DNA]</scope>
    <source>
        <strain evidence="8 9">DSM 100852</strain>
    </source>
</reference>
<proteinExistence type="predicted"/>
<evidence type="ECO:0000256" key="5">
    <source>
        <dbReference type="ARBA" id="ARBA00023136"/>
    </source>
</evidence>
<dbReference type="InterPro" id="IPR019264">
    <property type="entry name" value="DUF2179"/>
</dbReference>
<feature type="transmembrane region" description="Helical" evidence="6">
    <location>
        <begin position="109"/>
        <end position="133"/>
    </location>
</feature>
<protein>
    <submittedName>
        <fullName evidence="8">Membrane protein</fullName>
    </submittedName>
</protein>
<dbReference type="PIRSF" id="PIRSF006483">
    <property type="entry name" value="Membrane_protein_YitT"/>
    <property type="match status" value="1"/>
</dbReference>
<comment type="subcellular location">
    <subcellularLocation>
        <location evidence="1">Cell membrane</location>
        <topology evidence="1">Multi-pass membrane protein</topology>
    </subcellularLocation>
</comment>
<evidence type="ECO:0000256" key="3">
    <source>
        <dbReference type="ARBA" id="ARBA00022692"/>
    </source>
</evidence>
<dbReference type="Gene3D" id="3.30.70.120">
    <property type="match status" value="1"/>
</dbReference>
<evidence type="ECO:0000256" key="6">
    <source>
        <dbReference type="SAM" id="Phobius"/>
    </source>
</evidence>
<dbReference type="InterPro" id="IPR003740">
    <property type="entry name" value="YitT"/>
</dbReference>
<dbReference type="AlphaFoldDB" id="A0AAU9CF25"/>
<organism evidence="8 9">
    <name type="scientific">Fulvitalea axinellae</name>
    <dbReference type="NCBI Taxonomy" id="1182444"/>
    <lineage>
        <taxon>Bacteria</taxon>
        <taxon>Pseudomonadati</taxon>
        <taxon>Bacteroidota</taxon>
        <taxon>Cytophagia</taxon>
        <taxon>Cytophagales</taxon>
        <taxon>Persicobacteraceae</taxon>
        <taxon>Fulvitalea</taxon>
    </lineage>
</organism>
<dbReference type="RefSeq" id="WP_338393191.1">
    <property type="nucleotide sequence ID" value="NZ_AP025314.1"/>
</dbReference>
<dbReference type="KEGG" id="fax:FUAX_03270"/>
<feature type="transmembrane region" description="Helical" evidence="6">
    <location>
        <begin position="43"/>
        <end position="71"/>
    </location>
</feature>
<name>A0AAU9CF25_9BACT</name>
<feature type="transmembrane region" description="Helical" evidence="6">
    <location>
        <begin position="154"/>
        <end position="170"/>
    </location>
</feature>
<dbReference type="CDD" id="cd16380">
    <property type="entry name" value="YitT_C"/>
    <property type="match status" value="1"/>
</dbReference>
<gene>
    <name evidence="8" type="ORF">FUAX_03270</name>
</gene>
<feature type="domain" description="DUF2179" evidence="7">
    <location>
        <begin position="223"/>
        <end position="277"/>
    </location>
</feature>
<dbReference type="InterPro" id="IPR051461">
    <property type="entry name" value="UPF0750_membrane"/>
</dbReference>
<keyword evidence="9" id="KW-1185">Reference proteome</keyword>
<keyword evidence="5 6" id="KW-0472">Membrane</keyword>
<dbReference type="Pfam" id="PF10035">
    <property type="entry name" value="DUF2179"/>
    <property type="match status" value="1"/>
</dbReference>
<keyword evidence="4 6" id="KW-1133">Transmembrane helix</keyword>
<dbReference type="Pfam" id="PF02588">
    <property type="entry name" value="YitT_membrane"/>
    <property type="match status" value="1"/>
</dbReference>
<feature type="transmembrane region" description="Helical" evidence="6">
    <location>
        <begin position="12"/>
        <end position="31"/>
    </location>
</feature>
<evidence type="ECO:0000313" key="9">
    <source>
        <dbReference type="Proteomes" id="UP001348817"/>
    </source>
</evidence>